<evidence type="ECO:0000256" key="2">
    <source>
        <dbReference type="ARBA" id="ARBA00008034"/>
    </source>
</evidence>
<keyword evidence="6" id="KW-0813">Transport</keyword>
<feature type="transmembrane region" description="Helical" evidence="8">
    <location>
        <begin position="173"/>
        <end position="201"/>
    </location>
</feature>
<sequence>MPWLDVAFNRALIEAVLIGVATGMLGVQVVLRRLAFFTMSMTHATFPGVVIAAVVGIDLYLGGATAGILAALAVVALSRRRGHDPSTATAVALAAGFALGVVLLSAQRGFTKDLTAYLVGSILTVTTEDLAVAAAVTTVVAAALSLGHRALLFTAFDRDGARAAGYRTTAIDLGLLLLISAVVVTAVPAVGTILTLALVVAPAGAARLWTDRIATMTAIAVSVAVASTIGGLLLSRSWDVAAGAAISLIATGCFAASMLVGPRHSLLARWLHRRHPTPDRAATSPQEIGASVVTQP</sequence>
<feature type="transmembrane region" description="Helical" evidence="8">
    <location>
        <begin position="89"/>
        <end position="110"/>
    </location>
</feature>
<name>A0A919PKJ9_9ACTN</name>
<dbReference type="Pfam" id="PF00950">
    <property type="entry name" value="ABC-3"/>
    <property type="match status" value="1"/>
</dbReference>
<accession>A0A919PKJ9</accession>
<evidence type="ECO:0000256" key="7">
    <source>
        <dbReference type="SAM" id="MobiDB-lite"/>
    </source>
</evidence>
<dbReference type="Gene3D" id="1.10.3470.10">
    <property type="entry name" value="ABC transporter involved in vitamin B12 uptake, BtuC"/>
    <property type="match status" value="1"/>
</dbReference>
<dbReference type="RefSeq" id="WP_203846739.1">
    <property type="nucleotide sequence ID" value="NZ_BAAAVW010000007.1"/>
</dbReference>
<gene>
    <name evidence="9" type="ORF">Dsi01nite_029720</name>
</gene>
<dbReference type="AlphaFoldDB" id="A0A919PKJ9"/>
<keyword evidence="3 6" id="KW-0812">Transmembrane</keyword>
<evidence type="ECO:0000256" key="5">
    <source>
        <dbReference type="ARBA" id="ARBA00023136"/>
    </source>
</evidence>
<evidence type="ECO:0000313" key="10">
    <source>
        <dbReference type="Proteomes" id="UP000660611"/>
    </source>
</evidence>
<feature type="transmembrane region" description="Helical" evidence="8">
    <location>
        <begin position="130"/>
        <end position="152"/>
    </location>
</feature>
<evidence type="ECO:0000256" key="1">
    <source>
        <dbReference type="ARBA" id="ARBA00004141"/>
    </source>
</evidence>
<keyword evidence="4 8" id="KW-1133">Transmembrane helix</keyword>
<feature type="region of interest" description="Disordered" evidence="7">
    <location>
        <begin position="276"/>
        <end position="296"/>
    </location>
</feature>
<dbReference type="GO" id="GO:0010043">
    <property type="term" value="P:response to zinc ion"/>
    <property type="evidence" value="ECO:0007669"/>
    <property type="project" value="TreeGrafter"/>
</dbReference>
<dbReference type="SUPFAM" id="SSF81345">
    <property type="entry name" value="ABC transporter involved in vitamin B12 uptake, BtuC"/>
    <property type="match status" value="1"/>
</dbReference>
<dbReference type="EMBL" id="BONQ01000047">
    <property type="protein sequence ID" value="GIG44931.1"/>
    <property type="molecule type" value="Genomic_DNA"/>
</dbReference>
<evidence type="ECO:0000256" key="4">
    <source>
        <dbReference type="ARBA" id="ARBA00022989"/>
    </source>
</evidence>
<evidence type="ECO:0000313" key="9">
    <source>
        <dbReference type="EMBL" id="GIG44931.1"/>
    </source>
</evidence>
<dbReference type="InterPro" id="IPR001626">
    <property type="entry name" value="ABC_TroCD"/>
</dbReference>
<proteinExistence type="inferred from homology"/>
<organism evidence="9 10">
    <name type="scientific">Dactylosporangium siamense</name>
    <dbReference type="NCBI Taxonomy" id="685454"/>
    <lineage>
        <taxon>Bacteria</taxon>
        <taxon>Bacillati</taxon>
        <taxon>Actinomycetota</taxon>
        <taxon>Actinomycetes</taxon>
        <taxon>Micromonosporales</taxon>
        <taxon>Micromonosporaceae</taxon>
        <taxon>Dactylosporangium</taxon>
    </lineage>
</organism>
<evidence type="ECO:0000256" key="6">
    <source>
        <dbReference type="RuleBase" id="RU003943"/>
    </source>
</evidence>
<comment type="caution">
    <text evidence="9">The sequence shown here is derived from an EMBL/GenBank/DDBJ whole genome shotgun (WGS) entry which is preliminary data.</text>
</comment>
<dbReference type="GO" id="GO:0043190">
    <property type="term" value="C:ATP-binding cassette (ABC) transporter complex"/>
    <property type="evidence" value="ECO:0007669"/>
    <property type="project" value="InterPro"/>
</dbReference>
<dbReference type="Proteomes" id="UP000660611">
    <property type="component" value="Unassembled WGS sequence"/>
</dbReference>
<feature type="transmembrane region" description="Helical" evidence="8">
    <location>
        <begin position="241"/>
        <end position="261"/>
    </location>
</feature>
<comment type="subcellular location">
    <subcellularLocation>
        <location evidence="6">Cell membrane</location>
        <topology evidence="6">Multi-pass membrane protein</topology>
    </subcellularLocation>
    <subcellularLocation>
        <location evidence="1">Membrane</location>
        <topology evidence="1">Multi-pass membrane protein</topology>
    </subcellularLocation>
</comment>
<reference evidence="9" key="1">
    <citation type="submission" date="2021-01" db="EMBL/GenBank/DDBJ databases">
        <title>Whole genome shotgun sequence of Dactylosporangium siamense NBRC 106093.</title>
        <authorList>
            <person name="Komaki H."/>
            <person name="Tamura T."/>
        </authorList>
    </citation>
    <scope>NUCLEOTIDE SEQUENCE</scope>
    <source>
        <strain evidence="9">NBRC 106093</strain>
    </source>
</reference>
<evidence type="ECO:0000256" key="3">
    <source>
        <dbReference type="ARBA" id="ARBA00022692"/>
    </source>
</evidence>
<feature type="transmembrane region" description="Helical" evidence="8">
    <location>
        <begin position="51"/>
        <end position="77"/>
    </location>
</feature>
<keyword evidence="5 8" id="KW-0472">Membrane</keyword>
<keyword evidence="10" id="KW-1185">Reference proteome</keyword>
<dbReference type="PANTHER" id="PTHR30477:SF13">
    <property type="entry name" value="IRON TRANSPORT SYSTEM MEMBRANE PROTEIN HI_0360-RELATED"/>
    <property type="match status" value="1"/>
</dbReference>
<dbReference type="InterPro" id="IPR037294">
    <property type="entry name" value="ABC_BtuC-like"/>
</dbReference>
<dbReference type="GO" id="GO:0055085">
    <property type="term" value="P:transmembrane transport"/>
    <property type="evidence" value="ECO:0007669"/>
    <property type="project" value="InterPro"/>
</dbReference>
<dbReference type="PANTHER" id="PTHR30477">
    <property type="entry name" value="ABC-TRANSPORTER METAL-BINDING PROTEIN"/>
    <property type="match status" value="1"/>
</dbReference>
<feature type="transmembrane region" description="Helical" evidence="8">
    <location>
        <begin position="12"/>
        <end position="31"/>
    </location>
</feature>
<evidence type="ECO:0000256" key="8">
    <source>
        <dbReference type="SAM" id="Phobius"/>
    </source>
</evidence>
<comment type="similarity">
    <text evidence="2 6">Belongs to the ABC-3 integral membrane protein family.</text>
</comment>
<feature type="transmembrane region" description="Helical" evidence="8">
    <location>
        <begin position="213"/>
        <end position="234"/>
    </location>
</feature>
<protein>
    <submittedName>
        <fullName evidence="9">Membrane protein</fullName>
    </submittedName>
</protein>